<feature type="binding site" evidence="9">
    <location>
        <position position="373"/>
    </location>
    <ligand>
        <name>beta-nicotinamide D-ribonucleotide</name>
        <dbReference type="ChEBI" id="CHEBI:14649"/>
    </ligand>
</feature>
<dbReference type="Pfam" id="PF18127">
    <property type="entry name" value="NAMPT_N"/>
    <property type="match status" value="1"/>
</dbReference>
<evidence type="ECO:0000259" key="11">
    <source>
        <dbReference type="Pfam" id="PF18127"/>
    </source>
</evidence>
<comment type="catalytic activity">
    <reaction evidence="8">
        <text>beta-nicotinamide D-ribonucleotide + diphosphate = 5-phospho-alpha-D-ribose 1-diphosphate + nicotinamide + H(+)</text>
        <dbReference type="Rhea" id="RHEA:16149"/>
        <dbReference type="ChEBI" id="CHEBI:14649"/>
        <dbReference type="ChEBI" id="CHEBI:15378"/>
        <dbReference type="ChEBI" id="CHEBI:17154"/>
        <dbReference type="ChEBI" id="CHEBI:33019"/>
        <dbReference type="ChEBI" id="CHEBI:58017"/>
        <dbReference type="EC" id="2.4.2.12"/>
    </reaction>
    <physiologicalReaction direction="right-to-left" evidence="8">
        <dbReference type="Rhea" id="RHEA:16151"/>
    </physiologicalReaction>
</comment>
<organism evidence="12 13">
    <name type="scientific">Leucothrix pacifica</name>
    <dbReference type="NCBI Taxonomy" id="1247513"/>
    <lineage>
        <taxon>Bacteria</taxon>
        <taxon>Pseudomonadati</taxon>
        <taxon>Pseudomonadota</taxon>
        <taxon>Gammaproteobacteria</taxon>
        <taxon>Thiotrichales</taxon>
        <taxon>Thiotrichaceae</taxon>
        <taxon>Leucothrix</taxon>
    </lineage>
</organism>
<evidence type="ECO:0000313" key="13">
    <source>
        <dbReference type="Proteomes" id="UP000245539"/>
    </source>
</evidence>
<evidence type="ECO:0000256" key="1">
    <source>
        <dbReference type="ARBA" id="ARBA00010897"/>
    </source>
</evidence>
<evidence type="ECO:0000256" key="8">
    <source>
        <dbReference type="ARBA" id="ARBA00047835"/>
    </source>
</evidence>
<accession>A0A317CLB8</accession>
<evidence type="ECO:0000313" key="12">
    <source>
        <dbReference type="EMBL" id="PWQ97130.1"/>
    </source>
</evidence>
<feature type="binding site" evidence="9">
    <location>
        <position position="365"/>
    </location>
    <ligand>
        <name>beta-nicotinamide D-ribonucleotide</name>
        <dbReference type="ChEBI" id="CHEBI:14649"/>
    </ligand>
</feature>
<dbReference type="Proteomes" id="UP000245539">
    <property type="component" value="Unassembled WGS sequence"/>
</dbReference>
<evidence type="ECO:0000256" key="3">
    <source>
        <dbReference type="ARBA" id="ARBA00022676"/>
    </source>
</evidence>
<comment type="similarity">
    <text evidence="1">Belongs to the NAPRTase family.</text>
</comment>
<feature type="binding site" evidence="9">
    <location>
        <position position="179"/>
    </location>
    <ligand>
        <name>diphosphate</name>
        <dbReference type="ChEBI" id="CHEBI:33019"/>
    </ligand>
</feature>
<evidence type="ECO:0000256" key="2">
    <source>
        <dbReference type="ARBA" id="ARBA00022642"/>
    </source>
</evidence>
<dbReference type="EC" id="2.4.2.12" evidence="6"/>
<evidence type="ECO:0000256" key="4">
    <source>
        <dbReference type="ARBA" id="ARBA00022679"/>
    </source>
</evidence>
<dbReference type="RefSeq" id="WP_109837760.1">
    <property type="nucleotide sequence ID" value="NZ_QGKM01000028.1"/>
</dbReference>
<dbReference type="InterPro" id="IPR041525">
    <property type="entry name" value="N/Namide_PRibTrfase"/>
</dbReference>
<dbReference type="InterPro" id="IPR013785">
    <property type="entry name" value="Aldolase_TIM"/>
</dbReference>
<keyword evidence="13" id="KW-1185">Reference proteome</keyword>
<feature type="domain" description="Nicotinate/nicotinamide phosphoribosyltransferase" evidence="10">
    <location>
        <begin position="171"/>
        <end position="423"/>
    </location>
</feature>
<comment type="caution">
    <text evidence="12">The sequence shown here is derived from an EMBL/GenBank/DDBJ whole genome shotgun (WGS) entry which is preliminary data.</text>
</comment>
<evidence type="ECO:0000256" key="5">
    <source>
        <dbReference type="ARBA" id="ARBA00035007"/>
    </source>
</evidence>
<dbReference type="SUPFAM" id="SSF51690">
    <property type="entry name" value="Nicotinate/Quinolinate PRTase C-terminal domain-like"/>
    <property type="match status" value="1"/>
</dbReference>
<dbReference type="AlphaFoldDB" id="A0A317CLB8"/>
<feature type="binding site" evidence="9">
    <location>
        <position position="202"/>
    </location>
    <ligand>
        <name>beta-nicotinamide D-ribonucleotide</name>
        <dbReference type="ChEBI" id="CHEBI:14649"/>
    </ligand>
</feature>
<dbReference type="Gene3D" id="3.20.20.70">
    <property type="entry name" value="Aldolase class I"/>
    <property type="match status" value="1"/>
</dbReference>
<dbReference type="PANTHER" id="PTHR43816">
    <property type="entry name" value="NICOTINAMIDE PHOSPHORIBOSYLTRANSFERASE"/>
    <property type="match status" value="1"/>
</dbReference>
<dbReference type="InterPro" id="IPR036068">
    <property type="entry name" value="Nicotinate_pribotase-like_C"/>
</dbReference>
<feature type="binding site" evidence="9">
    <location>
        <begin position="334"/>
        <end position="335"/>
    </location>
    <ligand>
        <name>beta-nicotinamide D-ribonucleotide</name>
        <dbReference type="ChEBI" id="CHEBI:14649"/>
    </ligand>
</feature>
<evidence type="ECO:0000256" key="6">
    <source>
        <dbReference type="ARBA" id="ARBA00035024"/>
    </source>
</evidence>
<reference evidence="12 13" key="1">
    <citation type="submission" date="2018-05" db="EMBL/GenBank/DDBJ databases">
        <title>Leucothrix arctica sp. nov., isolated from Arctic seawater.</title>
        <authorList>
            <person name="Choi A."/>
            <person name="Baek K."/>
        </authorList>
    </citation>
    <scope>NUCLEOTIDE SEQUENCE [LARGE SCALE GENOMIC DNA]</scope>
    <source>
        <strain evidence="12 13">JCM 18388</strain>
    </source>
</reference>
<comment type="pathway">
    <text evidence="5">Cofactor biosynthesis; NAD(+) biosynthesis; nicotinamide D-ribonucleotide from 5-phospho-alpha-D-ribose 1-diphosphate and nicotinamide: step 1/1.</text>
</comment>
<feature type="binding site" evidence="9">
    <location>
        <begin position="292"/>
        <end position="294"/>
    </location>
    <ligand>
        <name>beta-nicotinamide D-ribonucleotide</name>
        <dbReference type="ChEBI" id="CHEBI:14649"/>
    </ligand>
</feature>
<evidence type="ECO:0000256" key="9">
    <source>
        <dbReference type="PIRSR" id="PIRSR005943-1"/>
    </source>
</evidence>
<feature type="binding site" evidence="9">
    <location>
        <position position="228"/>
    </location>
    <ligand>
        <name>diphosphate</name>
        <dbReference type="ChEBI" id="CHEBI:33019"/>
    </ligand>
</feature>
<gene>
    <name evidence="12" type="ORF">DKW60_11280</name>
</gene>
<evidence type="ECO:0000259" key="10">
    <source>
        <dbReference type="Pfam" id="PF04095"/>
    </source>
</evidence>
<dbReference type="EMBL" id="QGKM01000028">
    <property type="protein sequence ID" value="PWQ97130.1"/>
    <property type="molecule type" value="Genomic_DNA"/>
</dbReference>
<dbReference type="PANTHER" id="PTHR43816:SF1">
    <property type="entry name" value="NICOTINAMIDE PHOSPHORIBOSYLTRANSFERASE"/>
    <property type="match status" value="1"/>
</dbReference>
<protein>
    <recommendedName>
        <fullName evidence="7">Nicotinamide phosphoribosyltransferase</fullName>
        <ecNumber evidence="6">2.4.2.12</ecNumber>
    </recommendedName>
</protein>
<feature type="binding site" evidence="9">
    <location>
        <position position="292"/>
    </location>
    <ligand>
        <name>diphosphate</name>
        <dbReference type="ChEBI" id="CHEBI:33019"/>
    </ligand>
</feature>
<dbReference type="InterPro" id="IPR041529">
    <property type="entry name" value="DUF5598"/>
</dbReference>
<dbReference type="NCBIfam" id="NF006629">
    <property type="entry name" value="PRK09198.1"/>
    <property type="match status" value="1"/>
</dbReference>
<dbReference type="CDD" id="cd01569">
    <property type="entry name" value="PBEF_like"/>
    <property type="match status" value="1"/>
</dbReference>
<dbReference type="Pfam" id="PF04095">
    <property type="entry name" value="NAPRTase"/>
    <property type="match status" value="1"/>
</dbReference>
<dbReference type="OrthoDB" id="394882at2"/>
<dbReference type="GO" id="GO:0009435">
    <property type="term" value="P:NAD+ biosynthetic process"/>
    <property type="evidence" value="ECO:0007669"/>
    <property type="project" value="InterPro"/>
</dbReference>
<keyword evidence="2" id="KW-0662">Pyridine nucleotide biosynthesis</keyword>
<name>A0A317CLB8_9GAMM</name>
<keyword evidence="3 12" id="KW-0328">Glycosyltransferase</keyword>
<evidence type="ECO:0000256" key="7">
    <source>
        <dbReference type="ARBA" id="ARBA00035036"/>
    </source>
</evidence>
<dbReference type="PIRSF" id="PIRSF005943">
    <property type="entry name" value="NMPRT"/>
    <property type="match status" value="1"/>
</dbReference>
<keyword evidence="4 12" id="KW-0808">Transferase</keyword>
<dbReference type="GO" id="GO:0047280">
    <property type="term" value="F:nicotinamide phosphoribosyltransferase activity"/>
    <property type="evidence" value="ECO:0007669"/>
    <property type="project" value="UniProtKB-EC"/>
</dbReference>
<feature type="domain" description="Nicotinamide phosphoribosyltransferase N-terminal" evidence="11">
    <location>
        <begin position="4"/>
        <end position="97"/>
    </location>
</feature>
<proteinExistence type="inferred from homology"/>
<sequence>MFSNILLNTDSYKASHYLQYPANTSVVSSYIEARGGVFDSAVFFGLQAFLKQYLSKPITTDDVDEAELVLTVHGVPFYRQGWESIINKHGGYLPVEIQAVAEGSVLPTGNALVQIKNTDSEAYWLTSYLETALLRAIWYPATVATLSWYTKKIIARYLDETSDDPSAKLPFALHDFGARGVSSQESAALGGMAHLVSFQGTDTLSALVAARRYYAAEMAGFSIPATEHSTMTAWGKDNEADAYANILKQFGRDGAMFAVVSDSYDIYNAVSNIWGKQLRQQVEDSGATLVVRPDSGQPEVVVLEVLERLYAEFGGTVNRKGYKVLADCVRVIQGDGVNLESIEVILRNIKDAGFSADNIAFGMGGGLLQKVDRDTLGFAMKASAVRVDEQWRDVFKQPVTDKAKHSKKGRLALISTPQGITTIREDALVDDINLLRPVFVNGRLLIDDDFSTVRARSERRIF</sequence>
<dbReference type="InterPro" id="IPR016471">
    <property type="entry name" value="Nicotinamide_PRibTrfase"/>
</dbReference>